<protein>
    <submittedName>
        <fullName evidence="2">Uncharacterized protein</fullName>
    </submittedName>
</protein>
<reference evidence="2 3" key="1">
    <citation type="journal article" date="2019" name="Commun. Biol.">
        <title>The bagworm genome reveals a unique fibroin gene that provides high tensile strength.</title>
        <authorList>
            <person name="Kono N."/>
            <person name="Nakamura H."/>
            <person name="Ohtoshi R."/>
            <person name="Tomita M."/>
            <person name="Numata K."/>
            <person name="Arakawa K."/>
        </authorList>
    </citation>
    <scope>NUCLEOTIDE SEQUENCE [LARGE SCALE GENOMIC DNA]</scope>
</reference>
<accession>A0A4C1SU23</accession>
<dbReference type="EMBL" id="BGZK01000019">
    <property type="protein sequence ID" value="GBP05669.1"/>
    <property type="molecule type" value="Genomic_DNA"/>
</dbReference>
<sequence>MAPDVIIVIALVNSCLSIGLAWIFNGRPLALLFKGPGGRLALPLRVAMGGADRLLFHGPHERWSAVSHSRLVLGRV</sequence>
<dbReference type="AlphaFoldDB" id="A0A4C1SU23"/>
<name>A0A4C1SU23_EUMVA</name>
<proteinExistence type="predicted"/>
<evidence type="ECO:0000313" key="3">
    <source>
        <dbReference type="Proteomes" id="UP000299102"/>
    </source>
</evidence>
<gene>
    <name evidence="2" type="ORF">EVAR_5017_1</name>
</gene>
<dbReference type="Proteomes" id="UP000299102">
    <property type="component" value="Unassembled WGS sequence"/>
</dbReference>
<organism evidence="2 3">
    <name type="scientific">Eumeta variegata</name>
    <name type="common">Bagworm moth</name>
    <name type="synonym">Eumeta japonica</name>
    <dbReference type="NCBI Taxonomy" id="151549"/>
    <lineage>
        <taxon>Eukaryota</taxon>
        <taxon>Metazoa</taxon>
        <taxon>Ecdysozoa</taxon>
        <taxon>Arthropoda</taxon>
        <taxon>Hexapoda</taxon>
        <taxon>Insecta</taxon>
        <taxon>Pterygota</taxon>
        <taxon>Neoptera</taxon>
        <taxon>Endopterygota</taxon>
        <taxon>Lepidoptera</taxon>
        <taxon>Glossata</taxon>
        <taxon>Ditrysia</taxon>
        <taxon>Tineoidea</taxon>
        <taxon>Psychidae</taxon>
        <taxon>Oiketicinae</taxon>
        <taxon>Eumeta</taxon>
    </lineage>
</organism>
<evidence type="ECO:0000256" key="1">
    <source>
        <dbReference type="SAM" id="Phobius"/>
    </source>
</evidence>
<feature type="transmembrane region" description="Helical" evidence="1">
    <location>
        <begin position="6"/>
        <end position="24"/>
    </location>
</feature>
<evidence type="ECO:0000313" key="2">
    <source>
        <dbReference type="EMBL" id="GBP05669.1"/>
    </source>
</evidence>
<keyword evidence="1" id="KW-0472">Membrane</keyword>
<keyword evidence="3" id="KW-1185">Reference proteome</keyword>
<keyword evidence="1" id="KW-1133">Transmembrane helix</keyword>
<comment type="caution">
    <text evidence="2">The sequence shown here is derived from an EMBL/GenBank/DDBJ whole genome shotgun (WGS) entry which is preliminary data.</text>
</comment>
<keyword evidence="1" id="KW-0812">Transmembrane</keyword>